<sequence>MASCSASCFFSASATSSSNQVAFCRKIKLLSQSPYPKIRFQCFKDNGKPANIVDANLSVLRGRIQEMRKRERDSNMHRYGGWNYSKQSNDDDDDVVTKYKRESSKMVTECAEMLGMACGAIGLVFFIGSIGICLVSLLVYICKNEI</sequence>
<reference evidence="2 3" key="1">
    <citation type="journal article" date="2023" name="Plants (Basel)">
        <title>Bridging the Gap: Combining Genomics and Transcriptomics Approaches to Understand Stylosanthes scabra, an Orphan Legume from the Brazilian Caatinga.</title>
        <authorList>
            <person name="Ferreira-Neto J.R.C."/>
            <person name="da Silva M.D."/>
            <person name="Binneck E."/>
            <person name="de Melo N.F."/>
            <person name="da Silva R.H."/>
            <person name="de Melo A.L.T.M."/>
            <person name="Pandolfi V."/>
            <person name="Bustamante F.O."/>
            <person name="Brasileiro-Vidal A.C."/>
            <person name="Benko-Iseppon A.M."/>
        </authorList>
    </citation>
    <scope>NUCLEOTIDE SEQUENCE [LARGE SCALE GENOMIC DNA]</scope>
    <source>
        <tissue evidence="2">Leaves</tissue>
    </source>
</reference>
<keyword evidence="3" id="KW-1185">Reference proteome</keyword>
<keyword evidence="1" id="KW-0812">Transmembrane</keyword>
<comment type="caution">
    <text evidence="2">The sequence shown here is derived from an EMBL/GenBank/DDBJ whole genome shotgun (WGS) entry which is preliminary data.</text>
</comment>
<proteinExistence type="predicted"/>
<name>A0ABU6XBZ1_9FABA</name>
<keyword evidence="1" id="KW-1133">Transmembrane helix</keyword>
<evidence type="ECO:0000256" key="1">
    <source>
        <dbReference type="SAM" id="Phobius"/>
    </source>
</evidence>
<accession>A0ABU6XBZ1</accession>
<protein>
    <recommendedName>
        <fullName evidence="4">Transmembrane protein</fullName>
    </recommendedName>
</protein>
<evidence type="ECO:0008006" key="4">
    <source>
        <dbReference type="Google" id="ProtNLM"/>
    </source>
</evidence>
<dbReference type="EMBL" id="JASCZI010211545">
    <property type="protein sequence ID" value="MED6194178.1"/>
    <property type="molecule type" value="Genomic_DNA"/>
</dbReference>
<keyword evidence="1" id="KW-0472">Membrane</keyword>
<evidence type="ECO:0000313" key="3">
    <source>
        <dbReference type="Proteomes" id="UP001341840"/>
    </source>
</evidence>
<feature type="transmembrane region" description="Helical" evidence="1">
    <location>
        <begin position="113"/>
        <end position="141"/>
    </location>
</feature>
<dbReference type="PANTHER" id="PTHR38225">
    <property type="entry name" value="PROTEIN, PUTATIVE-RELATED"/>
    <property type="match status" value="1"/>
</dbReference>
<organism evidence="2 3">
    <name type="scientific">Stylosanthes scabra</name>
    <dbReference type="NCBI Taxonomy" id="79078"/>
    <lineage>
        <taxon>Eukaryota</taxon>
        <taxon>Viridiplantae</taxon>
        <taxon>Streptophyta</taxon>
        <taxon>Embryophyta</taxon>
        <taxon>Tracheophyta</taxon>
        <taxon>Spermatophyta</taxon>
        <taxon>Magnoliopsida</taxon>
        <taxon>eudicotyledons</taxon>
        <taxon>Gunneridae</taxon>
        <taxon>Pentapetalae</taxon>
        <taxon>rosids</taxon>
        <taxon>fabids</taxon>
        <taxon>Fabales</taxon>
        <taxon>Fabaceae</taxon>
        <taxon>Papilionoideae</taxon>
        <taxon>50 kb inversion clade</taxon>
        <taxon>dalbergioids sensu lato</taxon>
        <taxon>Dalbergieae</taxon>
        <taxon>Pterocarpus clade</taxon>
        <taxon>Stylosanthes</taxon>
    </lineage>
</organism>
<dbReference type="PANTHER" id="PTHR38225:SF3">
    <property type="entry name" value="RX N-TERMINAL DOMAIN-CONTAINING PROTEIN"/>
    <property type="match status" value="1"/>
</dbReference>
<evidence type="ECO:0000313" key="2">
    <source>
        <dbReference type="EMBL" id="MED6194178.1"/>
    </source>
</evidence>
<gene>
    <name evidence="2" type="ORF">PIB30_026042</name>
</gene>
<dbReference type="Proteomes" id="UP001341840">
    <property type="component" value="Unassembled WGS sequence"/>
</dbReference>